<dbReference type="RefSeq" id="WP_229722238.1">
    <property type="nucleotide sequence ID" value="NZ_BMFK01000002.1"/>
</dbReference>
<comment type="caution">
    <text evidence="5">The sequence shown here is derived from an EMBL/GenBank/DDBJ whole genome shotgun (WGS) entry which is preliminary data.</text>
</comment>
<keyword evidence="3 5" id="KW-0808">Transferase</keyword>
<dbReference type="Pfam" id="PF13641">
    <property type="entry name" value="Glyco_tranf_2_3"/>
    <property type="match status" value="1"/>
</dbReference>
<gene>
    <name evidence="5" type="ORF">GCM10007140_26260</name>
</gene>
<evidence type="ECO:0000256" key="2">
    <source>
        <dbReference type="ARBA" id="ARBA00022676"/>
    </source>
</evidence>
<dbReference type="InterPro" id="IPR029044">
    <property type="entry name" value="Nucleotide-diphossugar_trans"/>
</dbReference>
<dbReference type="PANTHER" id="PTHR43630">
    <property type="entry name" value="POLY-BETA-1,6-N-ACETYL-D-GLUCOSAMINE SYNTHASE"/>
    <property type="match status" value="1"/>
</dbReference>
<organism evidence="5 6">
    <name type="scientific">Priestia taiwanensis</name>
    <dbReference type="NCBI Taxonomy" id="1347902"/>
    <lineage>
        <taxon>Bacteria</taxon>
        <taxon>Bacillati</taxon>
        <taxon>Bacillota</taxon>
        <taxon>Bacilli</taxon>
        <taxon>Bacillales</taxon>
        <taxon>Bacillaceae</taxon>
        <taxon>Priestia</taxon>
    </lineage>
</organism>
<dbReference type="AlphaFoldDB" id="A0A917ERA9"/>
<reference evidence="5" key="1">
    <citation type="journal article" date="2014" name="Int. J. Syst. Evol. Microbiol.">
        <title>Complete genome sequence of Corynebacterium casei LMG S-19264T (=DSM 44701T), isolated from a smear-ripened cheese.</title>
        <authorList>
            <consortium name="US DOE Joint Genome Institute (JGI-PGF)"/>
            <person name="Walter F."/>
            <person name="Albersmeier A."/>
            <person name="Kalinowski J."/>
            <person name="Ruckert C."/>
        </authorList>
    </citation>
    <scope>NUCLEOTIDE SEQUENCE</scope>
    <source>
        <strain evidence="5">CGMCC 1.12698</strain>
    </source>
</reference>
<dbReference type="EMBL" id="BMFK01000002">
    <property type="protein sequence ID" value="GGE75137.1"/>
    <property type="molecule type" value="Genomic_DNA"/>
</dbReference>
<evidence type="ECO:0000256" key="1">
    <source>
        <dbReference type="ARBA" id="ARBA00006739"/>
    </source>
</evidence>
<keyword evidence="4" id="KW-0472">Membrane</keyword>
<keyword evidence="4" id="KW-1133">Transmembrane helix</keyword>
<dbReference type="CDD" id="cd06438">
    <property type="entry name" value="EpsO_like"/>
    <property type="match status" value="1"/>
</dbReference>
<feature type="transmembrane region" description="Helical" evidence="4">
    <location>
        <begin position="39"/>
        <end position="60"/>
    </location>
</feature>
<feature type="transmembrane region" description="Helical" evidence="4">
    <location>
        <begin position="377"/>
        <end position="396"/>
    </location>
</feature>
<keyword evidence="6" id="KW-1185">Reference proteome</keyword>
<evidence type="ECO:0000256" key="3">
    <source>
        <dbReference type="ARBA" id="ARBA00022679"/>
    </source>
</evidence>
<dbReference type="SUPFAM" id="SSF53448">
    <property type="entry name" value="Nucleotide-diphospho-sugar transferases"/>
    <property type="match status" value="1"/>
</dbReference>
<reference evidence="5" key="2">
    <citation type="submission" date="2020-09" db="EMBL/GenBank/DDBJ databases">
        <authorList>
            <person name="Sun Q."/>
            <person name="Zhou Y."/>
        </authorList>
    </citation>
    <scope>NUCLEOTIDE SEQUENCE</scope>
    <source>
        <strain evidence="5">CGMCC 1.12698</strain>
    </source>
</reference>
<accession>A0A917ERA9</accession>
<evidence type="ECO:0000256" key="4">
    <source>
        <dbReference type="SAM" id="Phobius"/>
    </source>
</evidence>
<dbReference type="Proteomes" id="UP000605259">
    <property type="component" value="Unassembled WGS sequence"/>
</dbReference>
<feature type="transmembrane region" description="Helical" evidence="4">
    <location>
        <begin position="403"/>
        <end position="425"/>
    </location>
</feature>
<protein>
    <submittedName>
        <fullName evidence="5">Glycosyl transferase</fullName>
    </submittedName>
</protein>
<feature type="transmembrane region" description="Helical" evidence="4">
    <location>
        <begin position="331"/>
        <end position="357"/>
    </location>
</feature>
<name>A0A917ERA9_9BACI</name>
<keyword evidence="2" id="KW-0328">Glycosyltransferase</keyword>
<dbReference type="Gene3D" id="3.90.550.10">
    <property type="entry name" value="Spore Coat Polysaccharide Biosynthesis Protein SpsA, Chain A"/>
    <property type="match status" value="1"/>
</dbReference>
<evidence type="ECO:0000313" key="5">
    <source>
        <dbReference type="EMBL" id="GGE75137.1"/>
    </source>
</evidence>
<keyword evidence="4" id="KW-0812">Transmembrane</keyword>
<dbReference type="PANTHER" id="PTHR43630:SF1">
    <property type="entry name" value="POLY-BETA-1,6-N-ACETYL-D-GLUCOSAMINE SYNTHASE"/>
    <property type="match status" value="1"/>
</dbReference>
<sequence>MRKFFLGLLVILAAIFGVTYIISNDVTWSFIVLGKTLLMAVQAFMLFTAIYNGVLGYVGLRKWKKTELVKPKNRFAVLVAAHNEEAVVGGIVRNLKKQNYPKELYDVYVICDNCTDKTAEVVRRNGGNAMERFDDTLRGKGFGLEWMFGKLWDMEKYGKAYDAVVVFDADNMASRDFLNVMNAKLEDGYEVVQGYLDSKNPADTWVTKSYAFVYWSTNRMYQLGRDNLGLSSQLGGTGLMVTTKVLKEIGWRATSLTEDLEFTQRYILETGKRVSWAHDAVTFDEKPLGLVASMRQRVRWMAGHFDCAIRYAWPLIKQAVRTRSLVPFDSAMYLLGPLNYVLVGFFMLMTAVTFLTAGSAESLKEAIVKSFDSIHPVIYVIFIASNLLLPIIAIYLEKKISKIHWLVVSFIFGLTWIPVTIVGLFKRKNTVWAHTKHTRNVDESELDNELECV</sequence>
<evidence type="ECO:0000313" key="6">
    <source>
        <dbReference type="Proteomes" id="UP000605259"/>
    </source>
</evidence>
<proteinExistence type="inferred from homology"/>
<dbReference type="GO" id="GO:0016757">
    <property type="term" value="F:glycosyltransferase activity"/>
    <property type="evidence" value="ECO:0007669"/>
    <property type="project" value="UniProtKB-KW"/>
</dbReference>
<comment type="similarity">
    <text evidence="1">Belongs to the glycosyltransferase 2 family.</text>
</comment>